<keyword evidence="4 6" id="KW-0862">Zinc</keyword>
<dbReference type="Gene3D" id="3.40.390.10">
    <property type="entry name" value="Collagenase (Catalytic Domain)"/>
    <property type="match status" value="1"/>
</dbReference>
<evidence type="ECO:0000256" key="1">
    <source>
        <dbReference type="ARBA" id="ARBA00022670"/>
    </source>
</evidence>
<evidence type="ECO:0000313" key="9">
    <source>
        <dbReference type="EMBL" id="EEQ82490.1"/>
    </source>
</evidence>
<keyword evidence="2" id="KW-0479">Metal-binding</keyword>
<keyword evidence="7" id="KW-0472">Membrane</keyword>
<dbReference type="HOGENOM" id="CLU_055667_0_0_1"/>
<comment type="similarity">
    <text evidence="6">Belongs to the peptidase M48 family.</text>
</comment>
<keyword evidence="7" id="KW-0812">Transmembrane</keyword>
<comment type="cofactor">
    <cofactor evidence="6">
        <name>Zn(2+)</name>
        <dbReference type="ChEBI" id="CHEBI:29105"/>
    </cofactor>
    <text evidence="6">Binds 1 zinc ion per subunit.</text>
</comment>
<dbReference type="Proteomes" id="UP000009082">
    <property type="component" value="Unassembled WGS sequence"/>
</dbReference>
<evidence type="ECO:0000256" key="4">
    <source>
        <dbReference type="ARBA" id="ARBA00022833"/>
    </source>
</evidence>
<evidence type="ECO:0000256" key="5">
    <source>
        <dbReference type="ARBA" id="ARBA00023049"/>
    </source>
</evidence>
<keyword evidence="3 6" id="KW-0378">Hydrolase</keyword>
<evidence type="ECO:0000256" key="2">
    <source>
        <dbReference type="ARBA" id="ARBA00022723"/>
    </source>
</evidence>
<evidence type="ECO:0000256" key="3">
    <source>
        <dbReference type="ARBA" id="ARBA00022801"/>
    </source>
</evidence>
<accession>C4V8G1</accession>
<gene>
    <name evidence="9" type="ORF">NCER_100781</name>
</gene>
<dbReference type="OMA" id="HEIGHSE"/>
<keyword evidence="5 6" id="KW-0482">Metalloprotease</keyword>
<reference evidence="10" key="1">
    <citation type="journal article" date="2009" name="PLoS Pathog.">
        <title>Genomic analyses of the microsporidian Nosema ceranae, an emergent pathogen of honey bees.</title>
        <authorList>
            <person name="Cornman R.S."/>
            <person name="Chen Y.P."/>
            <person name="Schatz M.C."/>
            <person name="Street C."/>
            <person name="Zhao Y."/>
            <person name="Desany B."/>
            <person name="Egholm M."/>
            <person name="Hutchison S."/>
            <person name="Pettis J.S."/>
            <person name="Lipkin W.I."/>
            <person name="Evans J.D."/>
        </authorList>
    </citation>
    <scope>NUCLEOTIDE SEQUENCE [LARGE SCALE GENOMIC DNA]</scope>
    <source>
        <strain evidence="10">BRL01</strain>
    </source>
</reference>
<evidence type="ECO:0000259" key="8">
    <source>
        <dbReference type="Pfam" id="PF01435"/>
    </source>
</evidence>
<protein>
    <recommendedName>
        <fullName evidence="8">Peptidase M48 domain-containing protein</fullName>
    </recommendedName>
</protein>
<feature type="transmembrane region" description="Helical" evidence="7">
    <location>
        <begin position="322"/>
        <end position="343"/>
    </location>
</feature>
<dbReference type="GO" id="GO:0046872">
    <property type="term" value="F:metal ion binding"/>
    <property type="evidence" value="ECO:0007669"/>
    <property type="project" value="UniProtKB-KW"/>
</dbReference>
<keyword evidence="7" id="KW-1133">Transmembrane helix</keyword>
<dbReference type="VEuPathDB" id="MicrosporidiaDB:NCER_100781"/>
<dbReference type="AlphaFoldDB" id="C4V8G1"/>
<feature type="transmembrane region" description="Helical" evidence="7">
    <location>
        <begin position="79"/>
        <end position="98"/>
    </location>
</feature>
<dbReference type="EMBL" id="ACOL01000051">
    <property type="protein sequence ID" value="EEQ82490.1"/>
    <property type="molecule type" value="Genomic_DNA"/>
</dbReference>
<dbReference type="GO" id="GO:0006508">
    <property type="term" value="P:proteolysis"/>
    <property type="evidence" value="ECO:0007669"/>
    <property type="project" value="UniProtKB-KW"/>
</dbReference>
<feature type="transmembrane region" description="Helical" evidence="7">
    <location>
        <begin position="292"/>
        <end position="310"/>
    </location>
</feature>
<dbReference type="InterPro" id="IPR024079">
    <property type="entry name" value="MetalloPept_cat_dom_sf"/>
</dbReference>
<dbReference type="OrthoDB" id="360839at2759"/>
<dbReference type="KEGG" id="nce:NCER_100781"/>
<evidence type="ECO:0000256" key="6">
    <source>
        <dbReference type="RuleBase" id="RU003983"/>
    </source>
</evidence>
<keyword evidence="1 6" id="KW-0645">Protease</keyword>
<dbReference type="Pfam" id="PF01435">
    <property type="entry name" value="Peptidase_M48"/>
    <property type="match status" value="1"/>
</dbReference>
<proteinExistence type="inferred from homology"/>
<sequence>MKNHLKASFFIAFSMTILVLLYEEIALTLFSSDLNNDGFGVPKSSFTYKLASEDPLYRVNMLIAVSSRLSTLHDKLYKIGIYTSIGCLILLDTPRLLVHKLCNKSVNFYTETYFNINHIQLAIANLFVFLFTIFYLSEYVENILEITKYNWVSKVGTYFVLYSIVCPAFVFIVFFLLRTFGAQLILAIYISLILKNFYEIFIEDDVSSTLKQVSKNRFSKTVQEKLIETKLDKKVFFDTDKSKDTNAALVGIENSARIEIYGDFDNLDEEQKDSILLHEIGHAIDHSLLKKLSVYFGTYFIELSIMIFLYGKAAKAFECEKINRYTAFVLLSIVYFLSMKDWIMMFYKMSSQRAEIAADLLTKSSGFGKELALSLYDISTSEKSYIRPTWLYNALHAVHPSIYDRIEYLNK</sequence>
<feature type="domain" description="Peptidase M48" evidence="8">
    <location>
        <begin position="235"/>
        <end position="410"/>
    </location>
</feature>
<dbReference type="GO" id="GO:0004222">
    <property type="term" value="F:metalloendopeptidase activity"/>
    <property type="evidence" value="ECO:0007669"/>
    <property type="project" value="InterPro"/>
</dbReference>
<name>C4V8G1_VAIC1</name>
<dbReference type="InParanoid" id="C4V8G1"/>
<evidence type="ECO:0000313" key="10">
    <source>
        <dbReference type="Proteomes" id="UP000009082"/>
    </source>
</evidence>
<dbReference type="STRING" id="578460.C4V8G1"/>
<feature type="transmembrane region" description="Helical" evidence="7">
    <location>
        <begin position="7"/>
        <end position="30"/>
    </location>
</feature>
<dbReference type="InterPro" id="IPR001915">
    <property type="entry name" value="Peptidase_M48"/>
</dbReference>
<organism evidence="10">
    <name type="scientific">Vairimorpha ceranae (strain BRL01)</name>
    <name type="common">Microsporidian parasite</name>
    <name type="synonym">Nosema ceranae</name>
    <dbReference type="NCBI Taxonomy" id="578460"/>
    <lineage>
        <taxon>Eukaryota</taxon>
        <taxon>Fungi</taxon>
        <taxon>Fungi incertae sedis</taxon>
        <taxon>Microsporidia</taxon>
        <taxon>Nosematidae</taxon>
        <taxon>Vairimorpha</taxon>
    </lineage>
</organism>
<feature type="transmembrane region" description="Helical" evidence="7">
    <location>
        <begin position="119"/>
        <end position="137"/>
    </location>
</feature>
<feature type="transmembrane region" description="Helical" evidence="7">
    <location>
        <begin position="157"/>
        <end position="177"/>
    </location>
</feature>
<evidence type="ECO:0000256" key="7">
    <source>
        <dbReference type="SAM" id="Phobius"/>
    </source>
</evidence>